<keyword evidence="2" id="KW-1185">Reference proteome</keyword>
<evidence type="ECO:0000313" key="2">
    <source>
        <dbReference type="Proteomes" id="UP000324222"/>
    </source>
</evidence>
<evidence type="ECO:0000313" key="1">
    <source>
        <dbReference type="EMBL" id="MPC75853.1"/>
    </source>
</evidence>
<reference evidence="1 2" key="1">
    <citation type="submission" date="2019-05" db="EMBL/GenBank/DDBJ databases">
        <title>Another draft genome of Portunus trituberculatus and its Hox gene families provides insights of decapod evolution.</title>
        <authorList>
            <person name="Jeong J.-H."/>
            <person name="Song I."/>
            <person name="Kim S."/>
            <person name="Choi T."/>
            <person name="Kim D."/>
            <person name="Ryu S."/>
            <person name="Kim W."/>
        </authorList>
    </citation>
    <scope>NUCLEOTIDE SEQUENCE [LARGE SCALE GENOMIC DNA]</scope>
    <source>
        <tissue evidence="1">Muscle</tissue>
    </source>
</reference>
<protein>
    <submittedName>
        <fullName evidence="1">Uncharacterized protein</fullName>
    </submittedName>
</protein>
<sequence>MVVSCRFVPSTAAAGVHALRELNILHDVREIDVHEIDIRRDWRQYYLNGAAPQDRPPSISSLILREVLTALTREKRETEALRGRNPDEE</sequence>
<dbReference type="Proteomes" id="UP000324222">
    <property type="component" value="Unassembled WGS sequence"/>
</dbReference>
<name>A0A5B7I0T8_PORTR</name>
<accession>A0A5B7I0T8</accession>
<comment type="caution">
    <text evidence="1">The sequence shown here is derived from an EMBL/GenBank/DDBJ whole genome shotgun (WGS) entry which is preliminary data.</text>
</comment>
<gene>
    <name evidence="1" type="ORF">E2C01_070250</name>
</gene>
<dbReference type="AlphaFoldDB" id="A0A5B7I0T8"/>
<dbReference type="EMBL" id="VSRR010042020">
    <property type="protein sequence ID" value="MPC75853.1"/>
    <property type="molecule type" value="Genomic_DNA"/>
</dbReference>
<proteinExistence type="predicted"/>
<organism evidence="1 2">
    <name type="scientific">Portunus trituberculatus</name>
    <name type="common">Swimming crab</name>
    <name type="synonym">Neptunus trituberculatus</name>
    <dbReference type="NCBI Taxonomy" id="210409"/>
    <lineage>
        <taxon>Eukaryota</taxon>
        <taxon>Metazoa</taxon>
        <taxon>Ecdysozoa</taxon>
        <taxon>Arthropoda</taxon>
        <taxon>Crustacea</taxon>
        <taxon>Multicrustacea</taxon>
        <taxon>Malacostraca</taxon>
        <taxon>Eumalacostraca</taxon>
        <taxon>Eucarida</taxon>
        <taxon>Decapoda</taxon>
        <taxon>Pleocyemata</taxon>
        <taxon>Brachyura</taxon>
        <taxon>Eubrachyura</taxon>
        <taxon>Portunoidea</taxon>
        <taxon>Portunidae</taxon>
        <taxon>Portuninae</taxon>
        <taxon>Portunus</taxon>
    </lineage>
</organism>